<dbReference type="InterPro" id="IPR002901">
    <property type="entry name" value="MGlyc_endo_b_GlcNAc-like_dom"/>
</dbReference>
<comment type="caution">
    <text evidence="5">The sequence shown here is derived from an EMBL/GenBank/DDBJ whole genome shotgun (WGS) entry which is preliminary data.</text>
</comment>
<dbReference type="PRINTS" id="PR01002">
    <property type="entry name" value="FLGFLGJ"/>
</dbReference>
<keyword evidence="2" id="KW-0378">Hydrolase</keyword>
<dbReference type="Pfam" id="PF01832">
    <property type="entry name" value="Glucosaminidase"/>
    <property type="match status" value="1"/>
</dbReference>
<reference evidence="6" key="1">
    <citation type="submission" date="2023-06" db="EMBL/GenBank/DDBJ databases">
        <title>Identification and characterization of horizontal gene transfer across gut microbiota members of farm animals based on homology search.</title>
        <authorList>
            <person name="Zeman M."/>
            <person name="Kubasova T."/>
            <person name="Jahodarova E."/>
            <person name="Nykrynova M."/>
            <person name="Rychlik I."/>
        </authorList>
    </citation>
    <scope>NUCLEOTIDE SEQUENCE [LARGE SCALE GENOMIC DNA]</scope>
    <source>
        <strain evidence="6">161_Gplus</strain>
    </source>
</reference>
<evidence type="ECO:0000313" key="5">
    <source>
        <dbReference type="EMBL" id="MDM8267217.1"/>
    </source>
</evidence>
<comment type="similarity">
    <text evidence="1">Belongs to the glycosyl hydrolase 73 family.</text>
</comment>
<proteinExistence type="inferred from homology"/>
<dbReference type="SMART" id="SM00047">
    <property type="entry name" value="LYZ2"/>
    <property type="match status" value="1"/>
</dbReference>
<dbReference type="Proteomes" id="UP001529343">
    <property type="component" value="Unassembled WGS sequence"/>
</dbReference>
<evidence type="ECO:0000256" key="2">
    <source>
        <dbReference type="ARBA" id="ARBA00022801"/>
    </source>
</evidence>
<feature type="region of interest" description="Disordered" evidence="3">
    <location>
        <begin position="306"/>
        <end position="343"/>
    </location>
</feature>
<evidence type="ECO:0000256" key="1">
    <source>
        <dbReference type="ARBA" id="ARBA00010266"/>
    </source>
</evidence>
<evidence type="ECO:0000256" key="3">
    <source>
        <dbReference type="SAM" id="MobiDB-lite"/>
    </source>
</evidence>
<dbReference type="PANTHER" id="PTHR33308:SF9">
    <property type="entry name" value="PEPTIDOGLYCAN HYDROLASE FLGJ"/>
    <property type="match status" value="1"/>
</dbReference>
<dbReference type="RefSeq" id="WP_289586583.1">
    <property type="nucleotide sequence ID" value="NZ_JAUDDW010000044.1"/>
</dbReference>
<gene>
    <name evidence="5" type="ORF">QUW44_08790</name>
</gene>
<accession>A0ABT7V0A1</accession>
<evidence type="ECO:0000259" key="4">
    <source>
        <dbReference type="SMART" id="SM00047"/>
    </source>
</evidence>
<dbReference type="Gene3D" id="1.10.530.10">
    <property type="match status" value="1"/>
</dbReference>
<dbReference type="Gene3D" id="4.10.80.30">
    <property type="entry name" value="DNA polymerase, domain 6"/>
    <property type="match status" value="1"/>
</dbReference>
<name>A0ABT7V0A1_9LACO</name>
<evidence type="ECO:0000313" key="6">
    <source>
        <dbReference type="Proteomes" id="UP001529343"/>
    </source>
</evidence>
<sequence>MKKPFIIGTVAALTIANTGVTGIASTLDNPRQEAEHVIVDQVPADEQEIQERGPAYADEFLAAFHQLSTTYEQAFRQGVADAEQGYRRAPGGSNLVEVAYQRGWERGQQLIAAASPVVPPIQSPAPAVPSFDPGQSLPPTTDLPADQGSYAVQKPTNSQRLFINRLATVAQQVGAEYDLYPSVIIAQAALESDWGNSRLGRAPFHNLFGVKGYFAGQTTSQVTGEYQDGRHLMIVDNFRRYQNDYEALQDYAQTLQAPLYRGVHRQNAPTYRQATHALQGRYATDPQYEQKLNQLIEGYQLTRYDHQPRQSESGHQSPVKVKVTESQVPKSMRHPKPAHRKAGHHHFPTIISIAGGAGSAGLIELGRRIFFK</sequence>
<dbReference type="InterPro" id="IPR051056">
    <property type="entry name" value="Glycosyl_Hydrolase_73"/>
</dbReference>
<protein>
    <submittedName>
        <fullName evidence="5">Glucosaminidase domain-containing protein</fullName>
    </submittedName>
</protein>
<organism evidence="5 6">
    <name type="scientific">Limosilactobacillus pontis</name>
    <dbReference type="NCBI Taxonomy" id="35787"/>
    <lineage>
        <taxon>Bacteria</taxon>
        <taxon>Bacillati</taxon>
        <taxon>Bacillota</taxon>
        <taxon>Bacilli</taxon>
        <taxon>Lactobacillales</taxon>
        <taxon>Lactobacillaceae</taxon>
        <taxon>Limosilactobacillus</taxon>
    </lineage>
</organism>
<dbReference type="PANTHER" id="PTHR33308">
    <property type="entry name" value="PEPTIDOGLYCAN HYDROLASE FLGJ"/>
    <property type="match status" value="1"/>
</dbReference>
<reference evidence="5 6" key="2">
    <citation type="submission" date="2023-06" db="EMBL/GenBank/DDBJ databases">
        <authorList>
            <person name="Zeman M."/>
            <person name="Kubasova T."/>
            <person name="Jahodarova E."/>
            <person name="Nykrynova M."/>
            <person name="Rychlik I."/>
        </authorList>
    </citation>
    <scope>NUCLEOTIDE SEQUENCE [LARGE SCALE GENOMIC DNA]</scope>
    <source>
        <strain evidence="5 6">161_Gplus</strain>
    </source>
</reference>
<feature type="domain" description="Mannosyl-glycoprotein endo-beta-N-acetylglucosamidase-like" evidence="4">
    <location>
        <begin position="151"/>
        <end position="305"/>
    </location>
</feature>
<feature type="compositionally biased region" description="Basic residues" evidence="3">
    <location>
        <begin position="331"/>
        <end position="343"/>
    </location>
</feature>
<dbReference type="EMBL" id="JAUDDW010000044">
    <property type="protein sequence ID" value="MDM8267217.1"/>
    <property type="molecule type" value="Genomic_DNA"/>
</dbReference>
<keyword evidence="6" id="KW-1185">Reference proteome</keyword>